<dbReference type="EMBL" id="WIGN01000640">
    <property type="protein sequence ID" value="KAF6786567.1"/>
    <property type="molecule type" value="Genomic_DNA"/>
</dbReference>
<evidence type="ECO:0000313" key="3">
    <source>
        <dbReference type="Proteomes" id="UP000652219"/>
    </source>
</evidence>
<feature type="chain" id="PRO_5034000869" evidence="1">
    <location>
        <begin position="22"/>
        <end position="228"/>
    </location>
</feature>
<keyword evidence="3" id="KW-1185">Reference proteome</keyword>
<sequence length="228" mass="25021">MVNMKISAAALLALAVTPLSAMPAAPVVSTSPIGYPVQPGDDHDAVLHSIKILENGTNVTIQLADFKKYAKPILLPLELEDPAANFIFPSINLTDAKTDGPIELDPSAQCGSAMWGPVVIDGGVWASGRLGMTMRWKVQAQDVDDDIPAMCHRLWKRLKKHSSCSVWGLPMFRPKCHEIDDPRPGHKGLYWQFETSLFCSTKRVQGAWWDATHNRHGPLVCSNDGWAV</sequence>
<evidence type="ECO:0000256" key="1">
    <source>
        <dbReference type="SAM" id="SignalP"/>
    </source>
</evidence>
<comment type="caution">
    <text evidence="2">The sequence shown here is derived from an EMBL/GenBank/DDBJ whole genome shotgun (WGS) entry which is preliminary data.</text>
</comment>
<reference evidence="2 3" key="1">
    <citation type="journal article" date="2020" name="Phytopathology">
        <title>Genome Sequence Resources of Colletotrichum truncatum, C. plurivorum, C. musicola, and C. sojae: Four Species Pathogenic to Soybean (Glycine max).</title>
        <authorList>
            <person name="Rogerio F."/>
            <person name="Boufleur T.R."/>
            <person name="Ciampi-Guillardi M."/>
            <person name="Sukno S.A."/>
            <person name="Thon M.R."/>
            <person name="Massola Junior N.S."/>
            <person name="Baroncelli R."/>
        </authorList>
    </citation>
    <scope>NUCLEOTIDE SEQUENCE [LARGE SCALE GENOMIC DNA]</scope>
    <source>
        <strain evidence="2 3">LFN0009</strain>
    </source>
</reference>
<protein>
    <submittedName>
        <fullName evidence="2">Uncharacterized protein</fullName>
    </submittedName>
</protein>
<evidence type="ECO:0000313" key="2">
    <source>
        <dbReference type="EMBL" id="KAF6786567.1"/>
    </source>
</evidence>
<proteinExistence type="predicted"/>
<accession>A0A8H6IN68</accession>
<name>A0A8H6IN68_9PEZI</name>
<organism evidence="2 3">
    <name type="scientific">Colletotrichum sojae</name>
    <dbReference type="NCBI Taxonomy" id="2175907"/>
    <lineage>
        <taxon>Eukaryota</taxon>
        <taxon>Fungi</taxon>
        <taxon>Dikarya</taxon>
        <taxon>Ascomycota</taxon>
        <taxon>Pezizomycotina</taxon>
        <taxon>Sordariomycetes</taxon>
        <taxon>Hypocreomycetidae</taxon>
        <taxon>Glomerellales</taxon>
        <taxon>Glomerellaceae</taxon>
        <taxon>Colletotrichum</taxon>
        <taxon>Colletotrichum orchidearum species complex</taxon>
    </lineage>
</organism>
<keyword evidence="1" id="KW-0732">Signal</keyword>
<feature type="signal peptide" evidence="1">
    <location>
        <begin position="1"/>
        <end position="21"/>
    </location>
</feature>
<dbReference type="AlphaFoldDB" id="A0A8H6IN68"/>
<dbReference type="Proteomes" id="UP000652219">
    <property type="component" value="Unassembled WGS sequence"/>
</dbReference>
<gene>
    <name evidence="2" type="ORF">CSOJ01_15407</name>
</gene>